<accession>A0AA39CLD0</accession>
<dbReference type="AlphaFoldDB" id="A0AA39CLD0"/>
<reference evidence="2" key="1">
    <citation type="submission" date="2022-10" db="EMBL/GenBank/DDBJ databases">
        <title>Culturing micro-colonial fungi from biological soil crusts in the Mojave desert and describing Neophaeococcomyces mojavensis, and introducing the new genera and species Taxawa tesnikishii.</title>
        <authorList>
            <person name="Kurbessoian T."/>
            <person name="Stajich J.E."/>
        </authorList>
    </citation>
    <scope>NUCLEOTIDE SEQUENCE</scope>
    <source>
        <strain evidence="2">TK_41</strain>
    </source>
</reference>
<organism evidence="2 3">
    <name type="scientific">Cladophialophora chaetospira</name>
    <dbReference type="NCBI Taxonomy" id="386627"/>
    <lineage>
        <taxon>Eukaryota</taxon>
        <taxon>Fungi</taxon>
        <taxon>Dikarya</taxon>
        <taxon>Ascomycota</taxon>
        <taxon>Pezizomycotina</taxon>
        <taxon>Eurotiomycetes</taxon>
        <taxon>Chaetothyriomycetidae</taxon>
        <taxon>Chaetothyriales</taxon>
        <taxon>Herpotrichiellaceae</taxon>
        <taxon>Cladophialophora</taxon>
    </lineage>
</organism>
<feature type="domain" description="DUF6604" evidence="1">
    <location>
        <begin position="12"/>
        <end position="292"/>
    </location>
</feature>
<evidence type="ECO:0000259" key="1">
    <source>
        <dbReference type="Pfam" id="PF20253"/>
    </source>
</evidence>
<proteinExistence type="predicted"/>
<dbReference type="Proteomes" id="UP001172673">
    <property type="component" value="Unassembled WGS sequence"/>
</dbReference>
<protein>
    <recommendedName>
        <fullName evidence="1">DUF6604 domain-containing protein</fullName>
    </recommendedName>
</protein>
<comment type="caution">
    <text evidence="2">The sequence shown here is derived from an EMBL/GenBank/DDBJ whole genome shotgun (WGS) entry which is preliminary data.</text>
</comment>
<keyword evidence="3" id="KW-1185">Reference proteome</keyword>
<evidence type="ECO:0000313" key="2">
    <source>
        <dbReference type="EMBL" id="KAJ9612123.1"/>
    </source>
</evidence>
<sequence>MLPQYLHSTYLQYKSDTDEIATWLATTAKRCGFAADLLIATDPDKPKKLKGRARMLAKQAAKAEAAKHGEAATSLTPATKAPKYTVAVKDYLPMAQNITAFHKPPVKVPDSFAKTLDRAISLRKQVGAGISSSPGGVNARDPDDEKSDATHSFFVGVLEAVRDTLKPRMSPAASKKFGLAQSTSNKSNVGATVTNIFSLLEIEESVATPEADSQAPPVAPAATASSYEYQAELVTDLEEAMVALTCLLTDFASLRTVIGETWEGYKIGLFDLVAASIATNTALELTRRLEGEQEKAFSAHGGASRLIQLYYGACLLGENMDSHFRELPGDDFNFAMFHVADSIMLPTFKLLEAYMDVLQPGSVPLHKPGFYGVYDPSADRSKMTNREKFQEDKIVLLEILPDFTMLARGSRDTPELDEFTRSLFKAIDSKEVSLSLAFSAQVFLDIHHILRTQVVRGFSDLCTVGTMIEGSINRNFELHKNLRIDTWPASNDEGLRQIVQYVQAVCRTDPIADMRSRVAAFRQVEVERNRLMKNHPVMCGLAIYHMKAMFYEAGVTFANAWGSVLFTAHLYSALTAEKVATGRWKDMDLLLSIQDQERMFVGEAPKSADQYLRRYSLAMGYSASNFAKNKRRQNRATASAAGPRSLREQAEVSRMFMQRYVRGGSTTEMTTQDVENVLEKSNWLELDADEGDAGPVLERQTKAEVKSRLKDKWKTKQQISIPDLLRTLRMSLQAEIVEFSFDYFLMHRQCWRLLRTLKDATQPRMTEIFGQGYLERENQLPFLVGYIFLLMSQDQDIAKEAGLRLPSANFRTASRELLERAAVVLEGMISVGAEKVLTTIMRNVYNIEFELDEDEEQPNVET</sequence>
<name>A0AA39CLD0_9EURO</name>
<dbReference type="EMBL" id="JAPDRK010000005">
    <property type="protein sequence ID" value="KAJ9612123.1"/>
    <property type="molecule type" value="Genomic_DNA"/>
</dbReference>
<evidence type="ECO:0000313" key="3">
    <source>
        <dbReference type="Proteomes" id="UP001172673"/>
    </source>
</evidence>
<dbReference type="InterPro" id="IPR046539">
    <property type="entry name" value="DUF6604"/>
</dbReference>
<dbReference type="Pfam" id="PF20253">
    <property type="entry name" value="DUF6604"/>
    <property type="match status" value="1"/>
</dbReference>
<dbReference type="PANTHER" id="PTHR38795:SF1">
    <property type="entry name" value="DUF6604 DOMAIN-CONTAINING PROTEIN"/>
    <property type="match status" value="1"/>
</dbReference>
<dbReference type="PANTHER" id="PTHR38795">
    <property type="entry name" value="DUF6604 DOMAIN-CONTAINING PROTEIN"/>
    <property type="match status" value="1"/>
</dbReference>
<gene>
    <name evidence="2" type="ORF">H2200_003720</name>
</gene>